<dbReference type="CDD" id="cd02233">
    <property type="entry name" value="cupin_HNL-like"/>
    <property type="match status" value="1"/>
</dbReference>
<dbReference type="Pfam" id="PF07883">
    <property type="entry name" value="Cupin_2"/>
    <property type="match status" value="1"/>
</dbReference>
<dbReference type="RefSeq" id="WP_048392935.1">
    <property type="nucleotide sequence ID" value="NZ_JYLB01000001.1"/>
</dbReference>
<feature type="signal peptide" evidence="1">
    <location>
        <begin position="1"/>
        <end position="22"/>
    </location>
</feature>
<protein>
    <submittedName>
        <fullName evidence="3">Cupin domain protein</fullName>
    </submittedName>
</protein>
<reference evidence="4" key="1">
    <citation type="submission" date="2016-10" db="EMBL/GenBank/DDBJ databases">
        <authorList>
            <person name="Varghese N."/>
            <person name="Submissions S."/>
        </authorList>
    </citation>
    <scope>NUCLEOTIDE SEQUENCE [LARGE SCALE GENOMIC DNA]</scope>
    <source>
        <strain evidence="4">BS3782</strain>
    </source>
</reference>
<dbReference type="InterPro" id="IPR047263">
    <property type="entry name" value="HNL-like_cupin"/>
</dbReference>
<dbReference type="InterPro" id="IPR014710">
    <property type="entry name" value="RmlC-like_jellyroll"/>
</dbReference>
<evidence type="ECO:0000256" key="1">
    <source>
        <dbReference type="SAM" id="SignalP"/>
    </source>
</evidence>
<evidence type="ECO:0000313" key="3">
    <source>
        <dbReference type="EMBL" id="SDT28478.1"/>
    </source>
</evidence>
<proteinExistence type="predicted"/>
<dbReference type="PATRIC" id="fig|163011.3.peg.1265"/>
<dbReference type="SUPFAM" id="SSF51182">
    <property type="entry name" value="RmlC-like cupins"/>
    <property type="match status" value="1"/>
</dbReference>
<accession>A0A0J6HDW2</accession>
<feature type="domain" description="Cupin type-2" evidence="2">
    <location>
        <begin position="71"/>
        <end position="131"/>
    </location>
</feature>
<dbReference type="InterPro" id="IPR011051">
    <property type="entry name" value="RmlC_Cupin_sf"/>
</dbReference>
<gene>
    <name evidence="3" type="ORF">SAMN04490191_3778</name>
</gene>
<dbReference type="Gene3D" id="2.60.120.10">
    <property type="entry name" value="Jelly Rolls"/>
    <property type="match status" value="1"/>
</dbReference>
<evidence type="ECO:0000259" key="2">
    <source>
        <dbReference type="Pfam" id="PF07883"/>
    </source>
</evidence>
<dbReference type="InterPro" id="IPR013096">
    <property type="entry name" value="Cupin_2"/>
</dbReference>
<dbReference type="PANTHER" id="PTHR43698:SF1">
    <property type="entry name" value="BLL4564 PROTEIN"/>
    <property type="match status" value="1"/>
</dbReference>
<dbReference type="EMBL" id="LT629746">
    <property type="protein sequence ID" value="SDT28478.1"/>
    <property type="molecule type" value="Genomic_DNA"/>
</dbReference>
<dbReference type="AlphaFoldDB" id="A0A0J6HDW2"/>
<sequence>MRITFAVSVLSATLMISSWLHAADEPENTMQIARNGEQPSVLGSSSNFVGTVRVDPLFAARPPSRVTAGAVTFQPGARSAWHTHPAGQNLIVTSGVGWIQQEGGEKIVIKPGDVIWTPPGVKHWHGATNSTGMTHLAIQEVQDGKNVEWLEPVTDEQYGHLQ</sequence>
<dbReference type="PANTHER" id="PTHR43698">
    <property type="entry name" value="RIBD C-TERMINAL DOMAIN CONTAINING PROTEIN"/>
    <property type="match status" value="1"/>
</dbReference>
<name>A0A0J6HDW2_9PSED</name>
<dbReference type="Proteomes" id="UP000182814">
    <property type="component" value="Chromosome I"/>
</dbReference>
<keyword evidence="1" id="KW-0732">Signal</keyword>
<feature type="chain" id="PRO_5009777618" evidence="1">
    <location>
        <begin position="23"/>
        <end position="162"/>
    </location>
</feature>
<evidence type="ECO:0000313" key="4">
    <source>
        <dbReference type="Proteomes" id="UP000182814"/>
    </source>
</evidence>
<organism evidence="3 4">
    <name type="scientific">Pseudomonas lini</name>
    <dbReference type="NCBI Taxonomy" id="163011"/>
    <lineage>
        <taxon>Bacteria</taxon>
        <taxon>Pseudomonadati</taxon>
        <taxon>Pseudomonadota</taxon>
        <taxon>Gammaproteobacteria</taxon>
        <taxon>Pseudomonadales</taxon>
        <taxon>Pseudomonadaceae</taxon>
        <taxon>Pseudomonas</taxon>
    </lineage>
</organism>
<keyword evidence="4" id="KW-1185">Reference proteome</keyword>